<comment type="caution">
    <text evidence="4">The sequence shown here is derived from an EMBL/GenBank/DDBJ whole genome shotgun (WGS) entry which is preliminary data.</text>
</comment>
<feature type="region of interest" description="Disordered" evidence="1">
    <location>
        <begin position="433"/>
        <end position="456"/>
    </location>
</feature>
<gene>
    <name evidence="4" type="ORF">C8A00DRAFT_17153</name>
</gene>
<feature type="compositionally biased region" description="Low complexity" evidence="1">
    <location>
        <begin position="303"/>
        <end position="313"/>
    </location>
</feature>
<feature type="compositionally biased region" description="Basic and acidic residues" evidence="1">
    <location>
        <begin position="288"/>
        <end position="298"/>
    </location>
</feature>
<evidence type="ECO:0000256" key="1">
    <source>
        <dbReference type="SAM" id="MobiDB-lite"/>
    </source>
</evidence>
<evidence type="ECO:0000256" key="3">
    <source>
        <dbReference type="SAM" id="SignalP"/>
    </source>
</evidence>
<keyword evidence="3" id="KW-0732">Signal</keyword>
<keyword evidence="2" id="KW-1133">Transmembrane helix</keyword>
<sequence length="456" mass="46175">MVAFTRGLAVGLLVAGAAAAIAHERFVAVETGVILSPRQYYKDAMSPAQPLRKRQDGCHPGQHPCDDIGLPGVGSCCFNTDYCIVDPSDPSKSGCCRIGQLCKSPCPATAYQCPGNTTVLTLSGGTTSTSTSPACCGRVCTQTSQFQCPSAGCCSYGQRCGANGQCLFTPPPSTTTPTISLAPPGCTTGEISCAVSVGGGCCAATQSCTLIDDKAHCAENPVTPSGSGVSVVSVGDESGLGSAGAKAGVAVGVVVGCGLLIGAVTWWCLRRRRAERRRTGRASEGGGGEDRGGEDRGGGGDSSFGRSAGVVGRVVGGGAEMSDGNTSDMMSRTTGGRRRGLTQDYFGPAPAVGPYSETHATSAATTPGLDRGGVPLQPHEPGDIAVPVEIDSMLREERKAPPVGLAITPAASTSPVGNAGEARFELYGSEVGQISPTLPSPYAGGMPSPDERARQY</sequence>
<evidence type="ECO:0000313" key="5">
    <source>
        <dbReference type="Proteomes" id="UP001302745"/>
    </source>
</evidence>
<feature type="signal peptide" evidence="3">
    <location>
        <begin position="1"/>
        <end position="19"/>
    </location>
</feature>
<name>A0AAN6VJN7_9PEZI</name>
<dbReference type="AlphaFoldDB" id="A0AAN6VJN7"/>
<protein>
    <submittedName>
        <fullName evidence="4">Uncharacterized protein</fullName>
    </submittedName>
</protein>
<accession>A0AAN6VJN7</accession>
<feature type="transmembrane region" description="Helical" evidence="2">
    <location>
        <begin position="247"/>
        <end position="269"/>
    </location>
</feature>
<reference evidence="4" key="1">
    <citation type="journal article" date="2023" name="Mol. Phylogenet. Evol.">
        <title>Genome-scale phylogeny and comparative genomics of the fungal order Sordariales.</title>
        <authorList>
            <person name="Hensen N."/>
            <person name="Bonometti L."/>
            <person name="Westerberg I."/>
            <person name="Brannstrom I.O."/>
            <person name="Guillou S."/>
            <person name="Cros-Aarteil S."/>
            <person name="Calhoun S."/>
            <person name="Haridas S."/>
            <person name="Kuo A."/>
            <person name="Mondo S."/>
            <person name="Pangilinan J."/>
            <person name="Riley R."/>
            <person name="LaButti K."/>
            <person name="Andreopoulos B."/>
            <person name="Lipzen A."/>
            <person name="Chen C."/>
            <person name="Yan M."/>
            <person name="Daum C."/>
            <person name="Ng V."/>
            <person name="Clum A."/>
            <person name="Steindorff A."/>
            <person name="Ohm R.A."/>
            <person name="Martin F."/>
            <person name="Silar P."/>
            <person name="Natvig D.O."/>
            <person name="Lalanne C."/>
            <person name="Gautier V."/>
            <person name="Ament-Velasquez S.L."/>
            <person name="Kruys A."/>
            <person name="Hutchinson M.I."/>
            <person name="Powell A.J."/>
            <person name="Barry K."/>
            <person name="Miller A.N."/>
            <person name="Grigoriev I.V."/>
            <person name="Debuchy R."/>
            <person name="Gladieux P."/>
            <person name="Hiltunen Thoren M."/>
            <person name="Johannesson H."/>
        </authorList>
    </citation>
    <scope>NUCLEOTIDE SEQUENCE</scope>
    <source>
        <strain evidence="4">CBS 538.74</strain>
    </source>
</reference>
<dbReference type="EMBL" id="MU857016">
    <property type="protein sequence ID" value="KAK4151426.1"/>
    <property type="molecule type" value="Genomic_DNA"/>
</dbReference>
<dbReference type="Proteomes" id="UP001302745">
    <property type="component" value="Unassembled WGS sequence"/>
</dbReference>
<organism evidence="4 5">
    <name type="scientific">Chaetomidium leptoderma</name>
    <dbReference type="NCBI Taxonomy" id="669021"/>
    <lineage>
        <taxon>Eukaryota</taxon>
        <taxon>Fungi</taxon>
        <taxon>Dikarya</taxon>
        <taxon>Ascomycota</taxon>
        <taxon>Pezizomycotina</taxon>
        <taxon>Sordariomycetes</taxon>
        <taxon>Sordariomycetidae</taxon>
        <taxon>Sordariales</taxon>
        <taxon>Chaetomiaceae</taxon>
        <taxon>Chaetomidium</taxon>
    </lineage>
</organism>
<feature type="chain" id="PRO_5042985838" evidence="3">
    <location>
        <begin position="20"/>
        <end position="456"/>
    </location>
</feature>
<keyword evidence="2" id="KW-0472">Membrane</keyword>
<evidence type="ECO:0000313" key="4">
    <source>
        <dbReference type="EMBL" id="KAK4151426.1"/>
    </source>
</evidence>
<reference evidence="4" key="2">
    <citation type="submission" date="2023-05" db="EMBL/GenBank/DDBJ databases">
        <authorList>
            <consortium name="Lawrence Berkeley National Laboratory"/>
            <person name="Steindorff A."/>
            <person name="Hensen N."/>
            <person name="Bonometti L."/>
            <person name="Westerberg I."/>
            <person name="Brannstrom I.O."/>
            <person name="Guillou S."/>
            <person name="Cros-Aarteil S."/>
            <person name="Calhoun S."/>
            <person name="Haridas S."/>
            <person name="Kuo A."/>
            <person name="Mondo S."/>
            <person name="Pangilinan J."/>
            <person name="Riley R."/>
            <person name="Labutti K."/>
            <person name="Andreopoulos B."/>
            <person name="Lipzen A."/>
            <person name="Chen C."/>
            <person name="Yanf M."/>
            <person name="Daum C."/>
            <person name="Ng V."/>
            <person name="Clum A."/>
            <person name="Ohm R."/>
            <person name="Martin F."/>
            <person name="Silar P."/>
            <person name="Natvig D."/>
            <person name="Lalanne C."/>
            <person name="Gautier V."/>
            <person name="Ament-Velasquez S.L."/>
            <person name="Kruys A."/>
            <person name="Hutchinson M.I."/>
            <person name="Powell A.J."/>
            <person name="Barry K."/>
            <person name="Miller A.N."/>
            <person name="Grigoriev I.V."/>
            <person name="Debuchy R."/>
            <person name="Gladieux P."/>
            <person name="Thoren M.H."/>
            <person name="Johannesson H."/>
        </authorList>
    </citation>
    <scope>NUCLEOTIDE SEQUENCE</scope>
    <source>
        <strain evidence="4">CBS 538.74</strain>
    </source>
</reference>
<feature type="region of interest" description="Disordered" evidence="1">
    <location>
        <begin position="275"/>
        <end position="343"/>
    </location>
</feature>
<keyword evidence="5" id="KW-1185">Reference proteome</keyword>
<keyword evidence="2" id="KW-0812">Transmembrane</keyword>
<proteinExistence type="predicted"/>
<evidence type="ECO:0000256" key="2">
    <source>
        <dbReference type="SAM" id="Phobius"/>
    </source>
</evidence>